<evidence type="ECO:0000313" key="4">
    <source>
        <dbReference type="EMBL" id="PLW75022.1"/>
    </source>
</evidence>
<dbReference type="AlphaFoldDB" id="A0A2N5XKJ0"/>
<dbReference type="Pfam" id="PF13649">
    <property type="entry name" value="Methyltransf_25"/>
    <property type="match status" value="1"/>
</dbReference>
<evidence type="ECO:0000256" key="2">
    <source>
        <dbReference type="ARBA" id="ARBA00022679"/>
    </source>
</evidence>
<keyword evidence="5" id="KW-1185">Reference proteome</keyword>
<dbReference type="Proteomes" id="UP000234881">
    <property type="component" value="Unassembled WGS sequence"/>
</dbReference>
<protein>
    <submittedName>
        <fullName evidence="4">Class I SAM-dependent methyltransferase</fullName>
    </submittedName>
</protein>
<evidence type="ECO:0000256" key="1">
    <source>
        <dbReference type="ARBA" id="ARBA00022603"/>
    </source>
</evidence>
<evidence type="ECO:0000259" key="3">
    <source>
        <dbReference type="Pfam" id="PF13649"/>
    </source>
</evidence>
<dbReference type="EMBL" id="PKUQ01000055">
    <property type="protein sequence ID" value="PLW75022.1"/>
    <property type="molecule type" value="Genomic_DNA"/>
</dbReference>
<dbReference type="OrthoDB" id="5642573at2"/>
<dbReference type="InterPro" id="IPR029063">
    <property type="entry name" value="SAM-dependent_MTases_sf"/>
</dbReference>
<dbReference type="Gene3D" id="3.40.50.150">
    <property type="entry name" value="Vaccinia Virus protein VP39"/>
    <property type="match status" value="1"/>
</dbReference>
<dbReference type="PANTHER" id="PTHR43861:SF1">
    <property type="entry name" value="TRANS-ACONITATE 2-METHYLTRANSFERASE"/>
    <property type="match status" value="1"/>
</dbReference>
<name>A0A2N5XKJ0_9HYPH</name>
<comment type="caution">
    <text evidence="4">The sequence shown here is derived from an EMBL/GenBank/DDBJ whole genome shotgun (WGS) entry which is preliminary data.</text>
</comment>
<dbReference type="InterPro" id="IPR041698">
    <property type="entry name" value="Methyltransf_25"/>
</dbReference>
<dbReference type="SUPFAM" id="SSF53335">
    <property type="entry name" value="S-adenosyl-L-methionine-dependent methyltransferases"/>
    <property type="match status" value="1"/>
</dbReference>
<dbReference type="RefSeq" id="WP_101535922.1">
    <property type="nucleotide sequence ID" value="NZ_PKUQ01000055.1"/>
</dbReference>
<dbReference type="GO" id="GO:0032259">
    <property type="term" value="P:methylation"/>
    <property type="evidence" value="ECO:0007669"/>
    <property type="project" value="UniProtKB-KW"/>
</dbReference>
<sequence length="206" mass="23036">MPTDCEFWNKAADKYAKSSIKDQDSYRRTLDHTRRYLSNTGHVLELGCGTGSTALLLIDAVGHMTATDISTRMIEIAKEKAVAEEHGNLSFQQIEVFEQQHPDDSFDAVLAFNYLHLVNDLPAELAKIRQRLKAGGVFVSKTACLGRRKWVFGPLIMVMRWLGKAPFVNLMTDAQLEDAIKSAGFEIVEVTSYPAKKGSRFIVARV</sequence>
<dbReference type="CDD" id="cd02440">
    <property type="entry name" value="AdoMet_MTases"/>
    <property type="match status" value="1"/>
</dbReference>
<keyword evidence="2 4" id="KW-0808">Transferase</keyword>
<dbReference type="PANTHER" id="PTHR43861">
    <property type="entry name" value="TRANS-ACONITATE 2-METHYLTRANSFERASE-RELATED"/>
    <property type="match status" value="1"/>
</dbReference>
<organism evidence="4 5">
    <name type="scientific">Cohaesibacter celericrescens</name>
    <dbReference type="NCBI Taxonomy" id="2067669"/>
    <lineage>
        <taxon>Bacteria</taxon>
        <taxon>Pseudomonadati</taxon>
        <taxon>Pseudomonadota</taxon>
        <taxon>Alphaproteobacteria</taxon>
        <taxon>Hyphomicrobiales</taxon>
        <taxon>Cohaesibacteraceae</taxon>
    </lineage>
</organism>
<proteinExistence type="predicted"/>
<keyword evidence="1 4" id="KW-0489">Methyltransferase</keyword>
<gene>
    <name evidence="4" type="ORF">C0081_22240</name>
</gene>
<feature type="domain" description="Methyltransferase" evidence="3">
    <location>
        <begin position="43"/>
        <end position="136"/>
    </location>
</feature>
<evidence type="ECO:0000313" key="5">
    <source>
        <dbReference type="Proteomes" id="UP000234881"/>
    </source>
</evidence>
<dbReference type="GO" id="GO:0008168">
    <property type="term" value="F:methyltransferase activity"/>
    <property type="evidence" value="ECO:0007669"/>
    <property type="project" value="UniProtKB-KW"/>
</dbReference>
<reference evidence="4 5" key="1">
    <citation type="submission" date="2018-01" db="EMBL/GenBank/DDBJ databases">
        <title>The draft genome sequence of Cohaesibacter sp. H1304.</title>
        <authorList>
            <person name="Wang N.-N."/>
            <person name="Du Z.-J."/>
        </authorList>
    </citation>
    <scope>NUCLEOTIDE SEQUENCE [LARGE SCALE GENOMIC DNA]</scope>
    <source>
        <strain evidence="4 5">H1304</strain>
    </source>
</reference>
<accession>A0A2N5XKJ0</accession>